<feature type="chain" id="PRO_5043050103" evidence="2">
    <location>
        <begin position="23"/>
        <end position="603"/>
    </location>
</feature>
<dbReference type="AlphaFoldDB" id="A0AAP2G654"/>
<dbReference type="Gene3D" id="3.40.710.10">
    <property type="entry name" value="DD-peptidase/beta-lactamase superfamily"/>
    <property type="match status" value="1"/>
</dbReference>
<dbReference type="InterPro" id="IPR050491">
    <property type="entry name" value="AmpC-like"/>
</dbReference>
<feature type="region of interest" description="Disordered" evidence="1">
    <location>
        <begin position="392"/>
        <end position="422"/>
    </location>
</feature>
<accession>A0AAP2G654</accession>
<keyword evidence="2" id="KW-0732">Signal</keyword>
<evidence type="ECO:0000259" key="3">
    <source>
        <dbReference type="Pfam" id="PF00144"/>
    </source>
</evidence>
<feature type="domain" description="Beta-lactamase-related" evidence="3">
    <location>
        <begin position="40"/>
        <end position="363"/>
    </location>
</feature>
<dbReference type="Proteomes" id="UP001319104">
    <property type="component" value="Unassembled WGS sequence"/>
</dbReference>
<proteinExistence type="predicted"/>
<feature type="compositionally biased region" description="Polar residues" evidence="1">
    <location>
        <begin position="397"/>
        <end position="408"/>
    </location>
</feature>
<dbReference type="Gene3D" id="2.40.128.600">
    <property type="match status" value="1"/>
</dbReference>
<dbReference type="PANTHER" id="PTHR46825:SF15">
    <property type="entry name" value="BETA-LACTAMASE-RELATED DOMAIN-CONTAINING PROTEIN"/>
    <property type="match status" value="1"/>
</dbReference>
<reference evidence="5 6" key="1">
    <citation type="submission" date="2021-05" db="EMBL/GenBank/DDBJ databases">
        <authorList>
            <person name="Zhang Z.D."/>
            <person name="Osman G."/>
        </authorList>
    </citation>
    <scope>NUCLEOTIDE SEQUENCE [LARGE SCALE GENOMIC DNA]</scope>
    <source>
        <strain evidence="5 6">KCTC 32217</strain>
    </source>
</reference>
<keyword evidence="6" id="KW-1185">Reference proteome</keyword>
<feature type="signal peptide" evidence="2">
    <location>
        <begin position="1"/>
        <end position="22"/>
    </location>
</feature>
<dbReference type="PANTHER" id="PTHR46825">
    <property type="entry name" value="D-ALANYL-D-ALANINE-CARBOXYPEPTIDASE/ENDOPEPTIDASE AMPH"/>
    <property type="match status" value="1"/>
</dbReference>
<evidence type="ECO:0000256" key="2">
    <source>
        <dbReference type="SAM" id="SignalP"/>
    </source>
</evidence>
<name>A0AAP2G654_9BACT</name>
<dbReference type="InterPro" id="IPR001466">
    <property type="entry name" value="Beta-lactam-related"/>
</dbReference>
<dbReference type="InterPro" id="IPR021860">
    <property type="entry name" value="Peptidase_S12_Pab87-rel_C"/>
</dbReference>
<protein>
    <submittedName>
        <fullName evidence="5">Serine hydrolase</fullName>
    </submittedName>
</protein>
<dbReference type="SUPFAM" id="SSF56601">
    <property type="entry name" value="beta-lactamase/transpeptidase-like"/>
    <property type="match status" value="1"/>
</dbReference>
<organism evidence="5 6">
    <name type="scientific">Litoribacter ruber</name>
    <dbReference type="NCBI Taxonomy" id="702568"/>
    <lineage>
        <taxon>Bacteria</taxon>
        <taxon>Pseudomonadati</taxon>
        <taxon>Bacteroidota</taxon>
        <taxon>Cytophagia</taxon>
        <taxon>Cytophagales</taxon>
        <taxon>Cyclobacteriaceae</taxon>
        <taxon>Litoribacter</taxon>
    </lineage>
</organism>
<dbReference type="InterPro" id="IPR012338">
    <property type="entry name" value="Beta-lactam/transpept-like"/>
</dbReference>
<keyword evidence="5" id="KW-0378">Hydrolase</keyword>
<evidence type="ECO:0000313" key="6">
    <source>
        <dbReference type="Proteomes" id="UP001319104"/>
    </source>
</evidence>
<dbReference type="RefSeq" id="WP_213946184.1">
    <property type="nucleotide sequence ID" value="NZ_JAHCMY010000011.1"/>
</dbReference>
<evidence type="ECO:0000313" key="5">
    <source>
        <dbReference type="EMBL" id="MBS9525323.1"/>
    </source>
</evidence>
<dbReference type="Pfam" id="PF00144">
    <property type="entry name" value="Beta-lactamase"/>
    <property type="match status" value="1"/>
</dbReference>
<evidence type="ECO:0000256" key="1">
    <source>
        <dbReference type="SAM" id="MobiDB-lite"/>
    </source>
</evidence>
<dbReference type="EMBL" id="JAHCMY010000011">
    <property type="protein sequence ID" value="MBS9525323.1"/>
    <property type="molecule type" value="Genomic_DNA"/>
</dbReference>
<sequence>MKKLGIVLALVAGLGISGFAQQQDSRLEGIEAELEKVLDTWNAPGFSVVVVEKDQVVYSKGFGYRDYENELPATPQTLYAIGSSTKAFTAALLGKLRDEGKLKLEDSPIKHIPELQFKNNELNNMVTIRDLMTHRTGLPRHDISWYLFSTDSRDSLVQRIAHHEPFAKVRETWYYNNFMYLLQGVISEKLYGKSWEDNIAEQFFEPLGMSSSMAKIDGLKNGNEAAFGYKLKSDSIITKMDYYDIAAMGPAGSINSNVEDMAKWLQMWIAGGKYNGEQILSPGYIQEAISPHMVMSSAPPTAESPDLHLSSYGYGWMVSSYKGHYRVEHGGNIDGFSANVAFFPTDSVGIAVLVNQNGSSVPNIVRNIISDKMLGVEATDWNKLIKERADKAKAEQDSAQVSMSSSQKKGTRPTHNLREFEGDYTNPGYGKFTVELKNDSLFANAPTQAMWLKHVHYNVFMPYPVENGLPDTLEMSPLRLNFRIGDSGDISALTVKLEPTVDALEFRRKPKEVEVDTEKLKEYEGEYELGGQRIRFYLKENDDSTLYLFVPGQPEYDLLAIDEDAFTLKIVEGFTIRFERNEDEKIQEAVFVQPNGTFRAKRK</sequence>
<comment type="caution">
    <text evidence="5">The sequence shown here is derived from an EMBL/GenBank/DDBJ whole genome shotgun (WGS) entry which is preliminary data.</text>
</comment>
<dbReference type="Pfam" id="PF11954">
    <property type="entry name" value="DUF3471"/>
    <property type="match status" value="1"/>
</dbReference>
<feature type="domain" description="Peptidase S12 Pab87-related C-terminal" evidence="4">
    <location>
        <begin position="407"/>
        <end position="503"/>
    </location>
</feature>
<evidence type="ECO:0000259" key="4">
    <source>
        <dbReference type="Pfam" id="PF11954"/>
    </source>
</evidence>
<gene>
    <name evidence="5" type="ORF">KI659_14990</name>
</gene>
<dbReference type="GO" id="GO:0016787">
    <property type="term" value="F:hydrolase activity"/>
    <property type="evidence" value="ECO:0007669"/>
    <property type="project" value="UniProtKB-KW"/>
</dbReference>